<reference evidence="1 2" key="1">
    <citation type="submission" date="2015-02" db="EMBL/GenBank/DDBJ databases">
        <title>Two Pseudomonas sp. nov., isolated from raw milk.</title>
        <authorList>
            <person name="Wenning M."/>
            <person name="von Neubeck M."/>
            <person name="Huptas C."/>
            <person name="Scherer S."/>
        </authorList>
    </citation>
    <scope>NUCLEOTIDE SEQUENCE [LARGE SCALE GENOMIC DNA]</scope>
    <source>
        <strain evidence="1 2">DSM 29164</strain>
    </source>
</reference>
<proteinExistence type="predicted"/>
<gene>
    <name evidence="1" type="ORF">TX23_23100</name>
</gene>
<sequence>MAIGAQGYSIGDAIRTLLGQVLDVMYFKKWLTIVQIKGRVQAAALANSPCLLTHPGPYYRIAYIGCAGCSDLLRRSDALGLDLDRFALKLCCALLK</sequence>
<dbReference type="Proteomes" id="UP000050852">
    <property type="component" value="Unassembled WGS sequence"/>
</dbReference>
<name>A0A0R3A7W2_9PSED</name>
<accession>A0A0R3A7W2</accession>
<protein>
    <submittedName>
        <fullName evidence="1">Uncharacterized protein</fullName>
    </submittedName>
</protein>
<dbReference type="AlphaFoldDB" id="A0A0R3A7W2"/>
<comment type="caution">
    <text evidence="1">The sequence shown here is derived from an EMBL/GenBank/DDBJ whole genome shotgun (WGS) entry which is preliminary data.</text>
</comment>
<dbReference type="EMBL" id="JYLN01000011">
    <property type="protein sequence ID" value="KRP69381.1"/>
    <property type="molecule type" value="Genomic_DNA"/>
</dbReference>
<evidence type="ECO:0000313" key="2">
    <source>
        <dbReference type="Proteomes" id="UP000050852"/>
    </source>
</evidence>
<organism evidence="1 2">
    <name type="scientific">Pseudomonas paralactis</name>
    <dbReference type="NCBI Taxonomy" id="1615673"/>
    <lineage>
        <taxon>Bacteria</taxon>
        <taxon>Pseudomonadati</taxon>
        <taxon>Pseudomonadota</taxon>
        <taxon>Gammaproteobacteria</taxon>
        <taxon>Pseudomonadales</taxon>
        <taxon>Pseudomonadaceae</taxon>
        <taxon>Pseudomonas</taxon>
    </lineage>
</organism>
<evidence type="ECO:0000313" key="1">
    <source>
        <dbReference type="EMBL" id="KRP69381.1"/>
    </source>
</evidence>